<dbReference type="InterPro" id="IPR043128">
    <property type="entry name" value="Rev_trsase/Diguanyl_cyclase"/>
</dbReference>
<dbReference type="STRING" id="407821.A0A087ULI3"/>
<dbReference type="Gene3D" id="2.40.70.10">
    <property type="entry name" value="Acid Proteases"/>
    <property type="match status" value="1"/>
</dbReference>
<dbReference type="AlphaFoldDB" id="A0A087ULI3"/>
<dbReference type="SUPFAM" id="SSF56672">
    <property type="entry name" value="DNA/RNA polymerases"/>
    <property type="match status" value="1"/>
</dbReference>
<dbReference type="Pfam" id="PF17919">
    <property type="entry name" value="RT_RNaseH_2"/>
    <property type="match status" value="1"/>
</dbReference>
<accession>A0A087ULI3</accession>
<dbReference type="InterPro" id="IPR043502">
    <property type="entry name" value="DNA/RNA_pol_sf"/>
</dbReference>
<dbReference type="CDD" id="cd09274">
    <property type="entry name" value="RNase_HI_RT_Ty3"/>
    <property type="match status" value="1"/>
</dbReference>
<feature type="non-terminal residue" evidence="2">
    <location>
        <position position="455"/>
    </location>
</feature>
<dbReference type="InterPro" id="IPR021109">
    <property type="entry name" value="Peptidase_aspartic_dom_sf"/>
</dbReference>
<dbReference type="InterPro" id="IPR041577">
    <property type="entry name" value="RT_RNaseH_2"/>
</dbReference>
<dbReference type="PANTHER" id="PTHR37984">
    <property type="entry name" value="PROTEIN CBG26694"/>
    <property type="match status" value="1"/>
</dbReference>
<dbReference type="Proteomes" id="UP000054359">
    <property type="component" value="Unassembled WGS sequence"/>
</dbReference>
<name>A0A087ULI3_STEMI</name>
<feature type="domain" description="Reverse transcriptase/retrotransposon-derived protein RNase H-like" evidence="1">
    <location>
        <begin position="253"/>
        <end position="347"/>
    </location>
</feature>
<keyword evidence="3" id="KW-1185">Reference proteome</keyword>
<dbReference type="EMBL" id="KK120406">
    <property type="protein sequence ID" value="KFM78222.1"/>
    <property type="molecule type" value="Genomic_DNA"/>
</dbReference>
<dbReference type="GO" id="GO:0071897">
    <property type="term" value="P:DNA biosynthetic process"/>
    <property type="evidence" value="ECO:0007669"/>
    <property type="project" value="UniProtKB-ARBA"/>
</dbReference>
<reference evidence="2 3" key="1">
    <citation type="submission" date="2013-11" db="EMBL/GenBank/DDBJ databases">
        <title>Genome sequencing of Stegodyphus mimosarum.</title>
        <authorList>
            <person name="Bechsgaard J."/>
        </authorList>
    </citation>
    <scope>NUCLEOTIDE SEQUENCE [LARGE SCALE GENOMIC DNA]</scope>
</reference>
<dbReference type="OMA" id="RYFTIRS"/>
<gene>
    <name evidence="2" type="ORF">X975_00982</name>
</gene>
<evidence type="ECO:0000259" key="1">
    <source>
        <dbReference type="Pfam" id="PF17919"/>
    </source>
</evidence>
<dbReference type="InterPro" id="IPR050951">
    <property type="entry name" value="Retrovirus_Pol_polyprotein"/>
</dbReference>
<dbReference type="FunFam" id="3.30.70.270:FF:000026">
    <property type="entry name" value="Transposon Ty3-G Gag-Pol polyprotein"/>
    <property type="match status" value="1"/>
</dbReference>
<protein>
    <submittedName>
        <fullName evidence="2">Retrovirus-related Pol polyprotein from transposon 17.6</fullName>
    </submittedName>
</protein>
<dbReference type="Gene3D" id="3.30.70.270">
    <property type="match status" value="1"/>
</dbReference>
<dbReference type="OrthoDB" id="6431143at2759"/>
<organism evidence="2 3">
    <name type="scientific">Stegodyphus mimosarum</name>
    <name type="common">African social velvet spider</name>
    <dbReference type="NCBI Taxonomy" id="407821"/>
    <lineage>
        <taxon>Eukaryota</taxon>
        <taxon>Metazoa</taxon>
        <taxon>Ecdysozoa</taxon>
        <taxon>Arthropoda</taxon>
        <taxon>Chelicerata</taxon>
        <taxon>Arachnida</taxon>
        <taxon>Araneae</taxon>
        <taxon>Araneomorphae</taxon>
        <taxon>Entelegynae</taxon>
        <taxon>Eresoidea</taxon>
        <taxon>Eresidae</taxon>
        <taxon>Stegodyphus</taxon>
    </lineage>
</organism>
<sequence length="455" mass="52316">MESLKPPEPMKFDGNLASNWQRWLQSFEIYEVASGLHSKEEKLDTGAMCNVISKSEVKLLNVPIQKSEIKRLVTFSGNKMDTLGKVVLNCQYGKNNFVVEFQVIDKEEPSTLGLKSCLQLGLIQKVMSVNTEDLLEEYKDVFEGLGCLNGEYKIQLKQDVTPVIHPPRKIPIAIRDKVKQELQRMENLNLSENGLKPDFSKVEAIVKMPEPTDVPSLQRFLGMINYLAKFIPNLTTITAPLRQLLEKSVLWHWTEKHQKAFETFKELIAKAPVLKFYDVNKDVTLSVDASSEGLGAVLRQENQPIAYASRALTKSQKNYAQIEKELLAITFGCSKFHQYIYGKRITVETDHRPLESITKKPLFKAPQRLQRMLLNLQKYDLDVRYKKRKDLLTADTLSRVYLNTTEEDSDEDTEICTLIPATDEKIYELKKESECDATLHCLKKYILRGWPERKH</sequence>
<proteinExistence type="predicted"/>
<evidence type="ECO:0000313" key="2">
    <source>
        <dbReference type="EMBL" id="KFM78222.1"/>
    </source>
</evidence>
<evidence type="ECO:0000313" key="3">
    <source>
        <dbReference type="Proteomes" id="UP000054359"/>
    </source>
</evidence>
<dbReference type="PANTHER" id="PTHR37984:SF8">
    <property type="entry name" value="CCHC-TYPE DOMAIN-CONTAINING PROTEIN"/>
    <property type="match status" value="1"/>
</dbReference>